<keyword evidence="3" id="KW-1185">Reference proteome</keyword>
<dbReference type="InterPro" id="IPR026341">
    <property type="entry name" value="T9SS_type_B"/>
</dbReference>
<dbReference type="Proteomes" id="UP001319180">
    <property type="component" value="Unassembled WGS sequence"/>
</dbReference>
<comment type="caution">
    <text evidence="2">The sequence shown here is derived from an EMBL/GenBank/DDBJ whole genome shotgun (WGS) entry which is preliminary data.</text>
</comment>
<name>A0AAP2GGX5_9BACT</name>
<feature type="chain" id="PRO_5042926538" evidence="1">
    <location>
        <begin position="18"/>
        <end position="4154"/>
    </location>
</feature>
<sequence>MLRNLYLTILLSLLALATFGQTLRYTNDIDPADGDPPLVVDVTLSHPCGGANNGYVVFTVISTKDGEAAFLAAVLGTPSEVGKSIPVGGSYTYYNSGKTLGPSNFGFLITDSKSEDVINTTSIGRLDLVALPVITIGDGTNDLTNSDCSDPDGQLQATVNGGSKILAGGGSYTYTWTTTGTLPGFPVTGTFDGTGVLDLADLLGRDGLPGGDYTLLIEDNYSDCSATRTWTITDPQPIVQTITNAGPVAICNGEDLEIQLGGSETGVTYEALVNGTPSGHTAAGTGGPITITVPAASFTNGQTLTVRASFALCMPRIMSGSIVITINPLPTMTGVSIAPICEGITSANLVFTGTTASPNLYSLDFNAAAESEGFLDVVDQPFTTSPLTIAVPSGADPGTYTATLTVTNSTTSCESNGQTVSVVINELPTITLGTVEPVCFNSTTATLPYTSTTGSPNRYSITYNAAAQAVGFVNVTNANLGAGPGNISLTVPAGVAVGTYNGTITVTNLATGCVSDPAMPFTVTIIALPTITFNSAVVACQGDGSARLNYTNTTGVPDRYAITFDGPALSAGLVNVPDAALAGSPIAIALPANIVAATYNGTLRVRNSMTGCLGDPTNFTLTVRPRPTITLSTINPICVSIPATSVSLNYTATQNGPTTYSIDFNGAAETAGFIDVTDAALPASPITIAVAANTPAGTYTGSLTVANGSTTCESIVYPITIVINPLPTITLGTVNPVCENSTSALLPYTNTNGSPNRYSLDYDATANGFGFVDVPNGTLGAAPGNITLTIPANTPAGTYNGAITVRNLTTGCVSAPVVSFSFEIIEKPAVTLDPTAEACQGDISAPLEYSNPEGSPDRYAITFDGPALSAGLVNVPDAALTGSPIAVALPANIVAATYNGTLRVRNSVTGCISDPISFTLTVRPRPTITLAPIEPICFSGPATSVSLIYTATQNGPTTYSIDFNGPAETAGFIDVTDATLPASPITIAVAANTPIGTYSGILTVSNGTTTCESIEYPITIEIEALPTIALDVTGEACQGDTTVLLTYGATDGSPDRYSIIFDAAAHTAGFADVASAALQPGGIGIKVPVNVAAGIYNAVVTVWNATTGCASAPINVTITIEQKPTIVLETIDPICFSTSPTTVDLGYVNPTGAPTHYRITFSATALAAGFSNVPNTPLPASPIKINVPANTIAGTYTATLTISNATSTCESDGMPFTIVIDPAAAITPGTILPVCEGDPSATLPYSNATGAPDHYSLDFNVAANNAGFLDVVDAPLPAGNITIAIPNGMDPGSYTAALTVSNATTDCESVPVNVTVTILEAPAVTLQTLTPSSCFSLTASNFKLRYTASEGSPDRYSIDFNATANAAGFVDVPDAALPAAPGEITVAIPAGVAAGNYTATFTVRNSAATTCGSSSQTITLSITPLPTITLGANPRPCKTDATATLTFSAITGAPDEYSIIFSAASKLAGFTDIVDVTLPAAPGTFEIPIPATAVAGVTYTAVLTVRNTTSTCVSANRNINIILIDQPTIDLPSTKVEVCRGMTTVQLPFTNPQGSPNRYNIVFDAPAQAAGFANVTNATLSGARFVITVPGGAAVGIYNGTVQVYRDGSTDCPSQLYNFQVEVIEAPVATVTTPILLCKGDTEATLLYAVTLGAPTHYSIVFSTAAKTAGFADMVDIALPTLPNGDPDLNGAIDIPVPANAAAATYTANFSVKLPGTDGCSSLNVPFRIQIRALPTIVFGTINPICEGVTSVTLPYSGPTGSPNRYSIDFDATAEAQGFADVATGTLSGGQITIAVPADADPGTYKATVRVRNLTTNCPSIGHEITIEIRERPTFTPDGPATVCADGLSANLDYTVTGAPDHYTIIFSATAKAAGFADVIDASLTDPIKIAVPVGTAVGSYAGTITVRNSAANCGSTTPVNIQVDVITTPALTVAPATICFGETTAEINFTATGSPDEYSLDFDPVAEAAGFADVLDDPLTNPITVNVPAGVTVGAIYNATLTVRNVAADCSTTEAVTITVQDGVRIVSITDPVKVCQDATTATLTSNLEGAPDFYSIVFDGAAKADGFVDVLDAPYSPSIAINIPAGADELAYNAVVTFRNSLTTCSVDRPILIQILPTPTITPGADPSACAGVASVNLAYTSNIPVQRYSIDFDGPANTEGFADVTDAAIPATGPIVITVPTDADPGLYNAIIRVMTVDGTLVCTGPDSTFTIELTAEPTITLTEANPEVCPSATAAAEITYSGTSGSPDQYMLDFDVVAEGAGFADVVYTSLPASPITISIPGLAGAGTYNAILKVRRSTGSLCESDDYPVTVTVLPQPSITVVETEMDACIGDGSVELEYTATTGAPDTYSITFAAAAKLAGFTDILDAPLVGSPIVITYPATVVAGNYAAQLIVYNSTTPDKCTSEIVDLVIRIRAAATADAGNPVTICSDGDVTLAGVVGGGATGGTWSGGTGTFAPNNTTLNAVYTPSAAEITAGTVTLTLSTTGPCAVQTDAVTITINPAALVSAGTDQMICAGDTDVTLAGSFPAGSSATTATWSGGAGTFNPNNTTLNAVYTLTAAEIAAGGVTLTLTTTDPDGAGPCTAVSDEVEISISNGATVNATGPADVCANQVIAVSATITGATGVVWTTSGDGTFDDATLANADYTPGAADIAAGTVTLTATTTGPCAPASDAVTITIRPAATLDAGPDQTVCSDVLSINLTGTFGGSATGITWTTDGDGVFGNTTTPSTTFKPGPQDIARDSAVIYLNAVGTCEMVDTMVVYINTVPIVDAGSPQTVCAGTSTAPLNGTFGGGASSASWTTLTGDGTFDDPTKADAVYTPGPNDIAAGFADLIYVTDDPTGPCDLVAETIRITILDGLDATLTVGATPNPVCTNGSADISVANSQLGVNYQLINADNNTPMGSVVVGTGATILLPTDPLTATTRFIVRATLSGCTTVEFPVTPLEVVVQGVIDASLAVNVIGSPICQTGSAVIRVIGSETGVTYQLRKNIDNSPVGTAVAGTGADIDLPTGTLTETTAFNILASNATCSIELTNRAMVTVEKNPDPNINISVENNPLCVGGSTNIYLYNSEIGVTYQLRNDADNSNMGSPVAGNGGTITLVAGPLTVQTTVNILATSGTACPAVELFTVPVIDVKGVVDVTLPIAPVNPVICEGGSTLIRITGSENNVVYQLRRSSDNSLVGPPLTGNGGVLELPTGVLTATTTFNVLAKNTDPSAECSVQMNNVATVTVEPTVEDRAVSASPATPICVGGSGNIVVINSQAGISYQLRNDATDAAVGLPVTGTGNNITLATGMLSATTTYNVFASGTTCPGLELTSKVTITVNGSINLNLLATASPVRLCEGGTATVQVAGSEVGVNYQLQVGGTPVGGVLPGNGGPLNLPTGTVVTTTVYNVLASNGTCSSLLNDTAVVRVNALPAVRPVTLSATAVCPGNGATVTIGNSETGVTYELRRVADNGLVASAVGNGGNVVLNTGAILATTDFVVIGVRGGSTCSRQLTTFTLTLRSASDPACTPGGPNCFVFTVNVDATLTKRPTCDDQADGVIVIHYSGDVSGRYDVSLSGVNTGYLRQESEFAGTLTYSGLSPDDYKFTIRDAAGNNCERTISLPVRPTVEVTVSDLVDAVCFGEPTGKAKFTVVGGNSPYQYSLDGGATWIDNFVSGNTIDALAPNGTYNILFRDSDTDLCIATVQVTINNQRPELQATYTATPATCNGNDGAVTDITATGGAGAGYTFSMDGGAFQADNSFENLAGGTHTLTVSDGTCTHDFPIDITFPGFVDFDVTAFDADCTNDARSGRLEVAFPVGGAYSVGITDDAFAEPETYTDITTSGPADLPYKFEKLMTGTYYIYVKTSAALCPTRQGPFVVGGAVAITYDIETKCTDNKVSLTLANVKGNDASFDVRIFRKFGGEVFYNSYNLPPTREITLEDFAVQQFLTIPDEYVIVVSQTVLCGKISAELKDYVVHESLFAQVGQRTESYPDILNGTMEVVNFVGGEVPYLVQIKLDSAAVPGQTYETDWEEVLVNSNQKYVKEYDHLPAGRYSVLVRDEGGCEIELVGRVPLDTDIYIPNIFTPNQDGVNDVFYIRNLPTDGGAKLVISDRWGKQVYSSNAYQNGWDAEGISDGIYFYRLKIGEGQPLTGWVEVLRGTKP</sequence>
<protein>
    <submittedName>
        <fullName evidence="2">Gliding motility-associated C-terminal domain-containing protein</fullName>
    </submittedName>
</protein>
<evidence type="ECO:0000313" key="2">
    <source>
        <dbReference type="EMBL" id="MBT1686601.1"/>
    </source>
</evidence>
<dbReference type="InterPro" id="IPR025667">
    <property type="entry name" value="SprB_repeat"/>
</dbReference>
<reference evidence="2 3" key="1">
    <citation type="submission" date="2021-05" db="EMBL/GenBank/DDBJ databases">
        <title>A Polyphasic approach of four new species of the genus Ohtaekwangia: Ohtaekwangia histidinii sp. nov., Ohtaekwangia cretensis sp. nov., Ohtaekwangia indiensis sp. nov., Ohtaekwangia reichenbachii sp. nov. from diverse environment.</title>
        <authorList>
            <person name="Octaviana S."/>
        </authorList>
    </citation>
    <scope>NUCLEOTIDE SEQUENCE [LARGE SCALE GENOMIC DNA]</scope>
    <source>
        <strain evidence="2 3">PWU37</strain>
    </source>
</reference>
<keyword evidence="1" id="KW-0732">Signal</keyword>
<dbReference type="Pfam" id="PF13585">
    <property type="entry name" value="CHU_C"/>
    <property type="match status" value="1"/>
</dbReference>
<dbReference type="EMBL" id="JAHESC010000009">
    <property type="protein sequence ID" value="MBT1686601.1"/>
    <property type="molecule type" value="Genomic_DNA"/>
</dbReference>
<dbReference type="NCBIfam" id="TIGR04131">
    <property type="entry name" value="Bac_Flav_CTERM"/>
    <property type="match status" value="1"/>
</dbReference>
<evidence type="ECO:0000256" key="1">
    <source>
        <dbReference type="SAM" id="SignalP"/>
    </source>
</evidence>
<organism evidence="2 3">
    <name type="scientific">Dawidia soli</name>
    <dbReference type="NCBI Taxonomy" id="2782352"/>
    <lineage>
        <taxon>Bacteria</taxon>
        <taxon>Pseudomonadati</taxon>
        <taxon>Bacteroidota</taxon>
        <taxon>Cytophagia</taxon>
        <taxon>Cytophagales</taxon>
        <taxon>Chryseotaleaceae</taxon>
        <taxon>Dawidia</taxon>
    </lineage>
</organism>
<gene>
    <name evidence="2" type="ORF">KK078_08545</name>
</gene>
<dbReference type="RefSeq" id="WP_254089838.1">
    <property type="nucleotide sequence ID" value="NZ_JAHESC010000009.1"/>
</dbReference>
<feature type="signal peptide" evidence="1">
    <location>
        <begin position="1"/>
        <end position="17"/>
    </location>
</feature>
<evidence type="ECO:0000313" key="3">
    <source>
        <dbReference type="Proteomes" id="UP001319180"/>
    </source>
</evidence>
<accession>A0AAP2GGX5</accession>
<dbReference type="Pfam" id="PF13573">
    <property type="entry name" value="SprB"/>
    <property type="match status" value="1"/>
</dbReference>
<proteinExistence type="predicted"/>